<dbReference type="InterPro" id="IPR035994">
    <property type="entry name" value="Nucleoside_phosphorylase_sf"/>
</dbReference>
<name>A0A225AKC7_TALAT</name>
<dbReference type="EMBL" id="LFMY01000009">
    <property type="protein sequence ID" value="OKL58754.1"/>
    <property type="molecule type" value="Genomic_DNA"/>
</dbReference>
<dbReference type="Gene3D" id="3.40.50.1580">
    <property type="entry name" value="Nucleoside phosphorylase domain"/>
    <property type="match status" value="1"/>
</dbReference>
<dbReference type="GO" id="GO:0003824">
    <property type="term" value="F:catalytic activity"/>
    <property type="evidence" value="ECO:0007669"/>
    <property type="project" value="InterPro"/>
</dbReference>
<protein>
    <submittedName>
        <fullName evidence="1">Uncharacterized protein</fullName>
    </submittedName>
</protein>
<dbReference type="GeneID" id="31006002"/>
<sequence>MSGNSNPYEYTVAWICVLEAEITAARVMLEEDEVYDPAPVHRAHGDENSYISGSK</sequence>
<dbReference type="RefSeq" id="XP_020118875.1">
    <property type="nucleotide sequence ID" value="XM_020268548.1"/>
</dbReference>
<dbReference type="AlphaFoldDB" id="A0A225AKC7"/>
<accession>A0A225AKC7</accession>
<dbReference type="OrthoDB" id="1577640at2759"/>
<dbReference type="GO" id="GO:0009116">
    <property type="term" value="P:nucleoside metabolic process"/>
    <property type="evidence" value="ECO:0007669"/>
    <property type="project" value="InterPro"/>
</dbReference>
<gene>
    <name evidence="1" type="ORF">UA08_06246</name>
</gene>
<organism evidence="1 2">
    <name type="scientific">Talaromyces atroroseus</name>
    <dbReference type="NCBI Taxonomy" id="1441469"/>
    <lineage>
        <taxon>Eukaryota</taxon>
        <taxon>Fungi</taxon>
        <taxon>Dikarya</taxon>
        <taxon>Ascomycota</taxon>
        <taxon>Pezizomycotina</taxon>
        <taxon>Eurotiomycetes</taxon>
        <taxon>Eurotiomycetidae</taxon>
        <taxon>Eurotiales</taxon>
        <taxon>Trichocomaceae</taxon>
        <taxon>Talaromyces</taxon>
        <taxon>Talaromyces sect. Trachyspermi</taxon>
    </lineage>
</organism>
<keyword evidence="2" id="KW-1185">Reference proteome</keyword>
<reference evidence="1 2" key="1">
    <citation type="submission" date="2015-06" db="EMBL/GenBank/DDBJ databases">
        <title>Talaromyces atroroseus IBT 11181 draft genome.</title>
        <authorList>
            <person name="Rasmussen K.B."/>
            <person name="Rasmussen S."/>
            <person name="Petersen B."/>
            <person name="Sicheritz-Ponten T."/>
            <person name="Mortensen U.H."/>
            <person name="Thrane U."/>
        </authorList>
    </citation>
    <scope>NUCLEOTIDE SEQUENCE [LARGE SCALE GENOMIC DNA]</scope>
    <source>
        <strain evidence="1 2">IBT 11181</strain>
    </source>
</reference>
<dbReference type="Proteomes" id="UP000214365">
    <property type="component" value="Unassembled WGS sequence"/>
</dbReference>
<evidence type="ECO:0000313" key="2">
    <source>
        <dbReference type="Proteomes" id="UP000214365"/>
    </source>
</evidence>
<comment type="caution">
    <text evidence="1">The sequence shown here is derived from an EMBL/GenBank/DDBJ whole genome shotgun (WGS) entry which is preliminary data.</text>
</comment>
<proteinExistence type="predicted"/>
<evidence type="ECO:0000313" key="1">
    <source>
        <dbReference type="EMBL" id="OKL58754.1"/>
    </source>
</evidence>